<dbReference type="EMBL" id="RCHT01000003">
    <property type="protein sequence ID" value="RLL13520.1"/>
    <property type="molecule type" value="Genomic_DNA"/>
</dbReference>
<dbReference type="InterPro" id="IPR036237">
    <property type="entry name" value="Xyl_isomerase-like_sf"/>
</dbReference>
<dbReference type="InterPro" id="IPR013022">
    <property type="entry name" value="Xyl_isomerase-like_TIM-brl"/>
</dbReference>
<reference evidence="2 3" key="1">
    <citation type="submission" date="2018-10" db="EMBL/GenBank/DDBJ databases">
        <title>Anaerotruncus faecis sp. nov., isolated from human feces.</title>
        <authorList>
            <person name="Wang Y.-J."/>
        </authorList>
    </citation>
    <scope>NUCLEOTIDE SEQUENCE [LARGE SCALE GENOMIC DNA]</scope>
    <source>
        <strain evidence="2 3">22A2-44</strain>
    </source>
</reference>
<gene>
    <name evidence="2" type="ORF">D4A47_03350</name>
</gene>
<evidence type="ECO:0000313" key="3">
    <source>
        <dbReference type="Proteomes" id="UP000276301"/>
    </source>
</evidence>
<organism evidence="2 3">
    <name type="scientific">Anaerotruncus massiliensis</name>
    <name type="common">ex Liu et al. 2021</name>
    <dbReference type="NCBI Taxonomy" id="2321404"/>
    <lineage>
        <taxon>Bacteria</taxon>
        <taxon>Bacillati</taxon>
        <taxon>Bacillota</taxon>
        <taxon>Clostridia</taxon>
        <taxon>Eubacteriales</taxon>
        <taxon>Oscillospiraceae</taxon>
        <taxon>Anaerotruncus</taxon>
    </lineage>
</organism>
<name>A0A498D0R2_9FIRM</name>
<sequence length="279" mass="31664">MSLKQSQIALSNYPYFRYSLRYTLDSLQRLGANAIELYACDPHFHIDDCGLPQVIAMKKMLRDRGLHPICLTPEQVKYPINIASTNPVARKRSMETYTKVIQYANELECPTVQFFAGWGPLDEPYEKAWPRSVEALSCLANLAEGYGVTITIEAADRALTVLTGTDRIARMLRDVDSPNLHGMIDTVCLKACHETIEDAIRNITPERLRHFHFSDVNMEGDGVDHIIPGEGTMDLDHVLDQLDRAGYRGYLSLELMSPYEYAAEDAMRKGAEWMRARME</sequence>
<comment type="caution">
    <text evidence="2">The sequence shown here is derived from an EMBL/GenBank/DDBJ whole genome shotgun (WGS) entry which is preliminary data.</text>
</comment>
<dbReference type="AlphaFoldDB" id="A0A498D0R2"/>
<feature type="domain" description="Xylose isomerase-like TIM barrel" evidence="1">
    <location>
        <begin position="25"/>
        <end position="276"/>
    </location>
</feature>
<evidence type="ECO:0000313" key="2">
    <source>
        <dbReference type="EMBL" id="RLL13520.1"/>
    </source>
</evidence>
<dbReference type="GO" id="GO:0016853">
    <property type="term" value="F:isomerase activity"/>
    <property type="evidence" value="ECO:0007669"/>
    <property type="project" value="UniProtKB-KW"/>
</dbReference>
<dbReference type="InterPro" id="IPR050312">
    <property type="entry name" value="IolE/XylAMocC-like"/>
</dbReference>
<protein>
    <submittedName>
        <fullName evidence="2">Sugar phosphate isomerase/epimerase</fullName>
    </submittedName>
</protein>
<dbReference type="RefSeq" id="WP_121586151.1">
    <property type="nucleotide sequence ID" value="NZ_RCHT01000003.1"/>
</dbReference>
<dbReference type="SUPFAM" id="SSF51658">
    <property type="entry name" value="Xylose isomerase-like"/>
    <property type="match status" value="1"/>
</dbReference>
<accession>A0A498D0R2</accession>
<dbReference type="PANTHER" id="PTHR12110">
    <property type="entry name" value="HYDROXYPYRUVATE ISOMERASE"/>
    <property type="match status" value="1"/>
</dbReference>
<evidence type="ECO:0000259" key="1">
    <source>
        <dbReference type="Pfam" id="PF01261"/>
    </source>
</evidence>
<keyword evidence="3" id="KW-1185">Reference proteome</keyword>
<keyword evidence="2" id="KW-0413">Isomerase</keyword>
<proteinExistence type="predicted"/>
<dbReference type="Pfam" id="PF01261">
    <property type="entry name" value="AP_endonuc_2"/>
    <property type="match status" value="1"/>
</dbReference>
<dbReference type="PANTHER" id="PTHR12110:SF21">
    <property type="entry name" value="XYLOSE ISOMERASE-LIKE TIM BARREL DOMAIN-CONTAINING PROTEIN"/>
    <property type="match status" value="1"/>
</dbReference>
<dbReference type="Proteomes" id="UP000276301">
    <property type="component" value="Unassembled WGS sequence"/>
</dbReference>
<dbReference type="Gene3D" id="3.20.20.150">
    <property type="entry name" value="Divalent-metal-dependent TIM barrel enzymes"/>
    <property type="match status" value="1"/>
</dbReference>